<proteinExistence type="predicted"/>
<dbReference type="Proteomes" id="UP000478052">
    <property type="component" value="Unassembled WGS sequence"/>
</dbReference>
<keyword evidence="2" id="KW-1185">Reference proteome</keyword>
<accession>A0A6G0VU83</accession>
<evidence type="ECO:0000313" key="2">
    <source>
        <dbReference type="Proteomes" id="UP000478052"/>
    </source>
</evidence>
<name>A0A6G0VU83_APHCR</name>
<organism evidence="1 2">
    <name type="scientific">Aphis craccivora</name>
    <name type="common">Cowpea aphid</name>
    <dbReference type="NCBI Taxonomy" id="307492"/>
    <lineage>
        <taxon>Eukaryota</taxon>
        <taxon>Metazoa</taxon>
        <taxon>Ecdysozoa</taxon>
        <taxon>Arthropoda</taxon>
        <taxon>Hexapoda</taxon>
        <taxon>Insecta</taxon>
        <taxon>Pterygota</taxon>
        <taxon>Neoptera</taxon>
        <taxon>Paraneoptera</taxon>
        <taxon>Hemiptera</taxon>
        <taxon>Sternorrhyncha</taxon>
        <taxon>Aphidomorpha</taxon>
        <taxon>Aphidoidea</taxon>
        <taxon>Aphididae</taxon>
        <taxon>Aphidini</taxon>
        <taxon>Aphis</taxon>
        <taxon>Aphis</taxon>
    </lineage>
</organism>
<dbReference type="AlphaFoldDB" id="A0A6G0VU83"/>
<protein>
    <submittedName>
        <fullName evidence="1">Zinc finger MYM-type protein 1-like</fullName>
    </submittedName>
</protein>
<gene>
    <name evidence="1" type="ORF">FWK35_00038297</name>
</gene>
<evidence type="ECO:0000313" key="1">
    <source>
        <dbReference type="EMBL" id="KAF0709797.1"/>
    </source>
</evidence>
<dbReference type="EMBL" id="VUJU01011833">
    <property type="protein sequence ID" value="KAF0709797.1"/>
    <property type="molecule type" value="Genomic_DNA"/>
</dbReference>
<sequence>MNDIEPSNTPRISVSKFKESEDKNILKTDKSVQYSKENSADNNIQQSASFNLSSLAFFIRPPCNEIVEVKLAILKNHPIQPSVLINDKLSFDPNKIYYQNIQTTK</sequence>
<comment type="caution">
    <text evidence="1">The sequence shown here is derived from an EMBL/GenBank/DDBJ whole genome shotgun (WGS) entry which is preliminary data.</text>
</comment>
<reference evidence="1 2" key="1">
    <citation type="submission" date="2019-08" db="EMBL/GenBank/DDBJ databases">
        <title>Whole genome of Aphis craccivora.</title>
        <authorList>
            <person name="Voronova N.V."/>
            <person name="Shulinski R.S."/>
            <person name="Bandarenka Y.V."/>
            <person name="Zhorov D.G."/>
            <person name="Warner D."/>
        </authorList>
    </citation>
    <scope>NUCLEOTIDE SEQUENCE [LARGE SCALE GENOMIC DNA]</scope>
    <source>
        <strain evidence="1">180601</strain>
        <tissue evidence="1">Whole Body</tissue>
    </source>
</reference>